<dbReference type="PROSITE" id="PS50404">
    <property type="entry name" value="GST_NTER"/>
    <property type="match status" value="1"/>
</dbReference>
<dbReference type="GO" id="GO:0016740">
    <property type="term" value="F:transferase activity"/>
    <property type="evidence" value="ECO:0007669"/>
    <property type="project" value="UniProtKB-KW"/>
</dbReference>
<evidence type="ECO:0000259" key="1">
    <source>
        <dbReference type="PROSITE" id="PS50404"/>
    </source>
</evidence>
<proteinExistence type="predicted"/>
<dbReference type="STRING" id="1172194.WQQ_30710"/>
<dbReference type="EMBL" id="AKGD01000002">
    <property type="protein sequence ID" value="EIT69489.1"/>
    <property type="molecule type" value="Genomic_DNA"/>
</dbReference>
<organism evidence="3 4">
    <name type="scientific">Hydrocarboniphaga effusa AP103</name>
    <dbReference type="NCBI Taxonomy" id="1172194"/>
    <lineage>
        <taxon>Bacteria</taxon>
        <taxon>Pseudomonadati</taxon>
        <taxon>Pseudomonadota</taxon>
        <taxon>Gammaproteobacteria</taxon>
        <taxon>Nevskiales</taxon>
        <taxon>Nevskiaceae</taxon>
        <taxon>Hydrocarboniphaga</taxon>
    </lineage>
</organism>
<dbReference type="Gene3D" id="3.40.30.10">
    <property type="entry name" value="Glutaredoxin"/>
    <property type="match status" value="1"/>
</dbReference>
<dbReference type="AlphaFoldDB" id="I7ZCB7"/>
<dbReference type="PANTHER" id="PTHR44051">
    <property type="entry name" value="GLUTATHIONE S-TRANSFERASE-RELATED"/>
    <property type="match status" value="1"/>
</dbReference>
<dbReference type="InterPro" id="IPR010987">
    <property type="entry name" value="Glutathione-S-Trfase_C-like"/>
</dbReference>
<dbReference type="InterPro" id="IPR040079">
    <property type="entry name" value="Glutathione_S-Trfase"/>
</dbReference>
<accession>I7ZCB7</accession>
<dbReference type="Gene3D" id="1.20.1050.10">
    <property type="match status" value="1"/>
</dbReference>
<dbReference type="PATRIC" id="fig|1172194.4.peg.2974"/>
<dbReference type="SFLD" id="SFLDS00019">
    <property type="entry name" value="Glutathione_Transferase_(cytos"/>
    <property type="match status" value="1"/>
</dbReference>
<dbReference type="CDD" id="cd00570">
    <property type="entry name" value="GST_N_family"/>
    <property type="match status" value="1"/>
</dbReference>
<dbReference type="SUPFAM" id="SSF47616">
    <property type="entry name" value="GST C-terminal domain-like"/>
    <property type="match status" value="1"/>
</dbReference>
<protein>
    <submittedName>
        <fullName evidence="3">Glutathione S-transferase domain-containing protein</fullName>
    </submittedName>
</protein>
<keyword evidence="4" id="KW-1185">Reference proteome</keyword>
<feature type="domain" description="GST N-terminal" evidence="1">
    <location>
        <begin position="4"/>
        <end position="84"/>
    </location>
</feature>
<dbReference type="InterPro" id="IPR036282">
    <property type="entry name" value="Glutathione-S-Trfase_C_sf"/>
</dbReference>
<dbReference type="InterPro" id="IPR036249">
    <property type="entry name" value="Thioredoxin-like_sf"/>
</dbReference>
<dbReference type="InterPro" id="IPR004045">
    <property type="entry name" value="Glutathione_S-Trfase_N"/>
</dbReference>
<gene>
    <name evidence="3" type="ORF">WQQ_30710</name>
</gene>
<dbReference type="CDD" id="cd00299">
    <property type="entry name" value="GST_C_family"/>
    <property type="match status" value="1"/>
</dbReference>
<dbReference type="RefSeq" id="WP_007186010.1">
    <property type="nucleotide sequence ID" value="NZ_AKGD01000002.1"/>
</dbReference>
<feature type="domain" description="GST C-terminal" evidence="2">
    <location>
        <begin position="90"/>
        <end position="213"/>
    </location>
</feature>
<sequence length="222" mass="25488">MASPQLKLYAHPFSSYCQKALIALYENHTPFVFKELAIGDQAASDELGRLWPIKRFPVLVDGDKVVPEATIIIERLDALYPAPVRFIPDDAEAALDVRFLDRFFDHYIHTPSQKIVFDAIREPNRRDAQGVEEARAMLEQSYAWLDAHMAGREWVSGERFTLADCSAAPSLFYVDWVHKIDARFANVLAYRQRLNARPSFARAIDEARPYRQYFPLGAPERD</sequence>
<evidence type="ECO:0000259" key="2">
    <source>
        <dbReference type="PROSITE" id="PS50405"/>
    </source>
</evidence>
<dbReference type="SFLD" id="SFLDG00358">
    <property type="entry name" value="Main_(cytGST)"/>
    <property type="match status" value="1"/>
</dbReference>
<comment type="caution">
    <text evidence="3">The sequence shown here is derived from an EMBL/GenBank/DDBJ whole genome shotgun (WGS) entry which is preliminary data.</text>
</comment>
<keyword evidence="3" id="KW-0808">Transferase</keyword>
<dbReference type="Pfam" id="PF13410">
    <property type="entry name" value="GST_C_2"/>
    <property type="match status" value="1"/>
</dbReference>
<dbReference type="PANTHER" id="PTHR44051:SF9">
    <property type="entry name" value="GLUTATHIONE S-TRANSFERASE 1"/>
    <property type="match status" value="1"/>
</dbReference>
<dbReference type="Pfam" id="PF13417">
    <property type="entry name" value="GST_N_3"/>
    <property type="match status" value="1"/>
</dbReference>
<evidence type="ECO:0000313" key="3">
    <source>
        <dbReference type="EMBL" id="EIT69489.1"/>
    </source>
</evidence>
<dbReference type="OrthoDB" id="9782992at2"/>
<dbReference type="PROSITE" id="PS50405">
    <property type="entry name" value="GST_CTER"/>
    <property type="match status" value="1"/>
</dbReference>
<evidence type="ECO:0000313" key="4">
    <source>
        <dbReference type="Proteomes" id="UP000003704"/>
    </source>
</evidence>
<dbReference type="SUPFAM" id="SSF52833">
    <property type="entry name" value="Thioredoxin-like"/>
    <property type="match status" value="1"/>
</dbReference>
<dbReference type="Proteomes" id="UP000003704">
    <property type="component" value="Unassembled WGS sequence"/>
</dbReference>
<reference evidence="3 4" key="1">
    <citation type="journal article" date="2012" name="J. Bacteriol.">
        <title>Genome Sequence of n-Alkane-Degrading Hydrocarboniphaga effusa Strain AP103T (ATCC BAA-332T).</title>
        <authorList>
            <person name="Chang H.K."/>
            <person name="Zylstra G.J."/>
            <person name="Chae J.C."/>
        </authorList>
    </citation>
    <scope>NUCLEOTIDE SEQUENCE [LARGE SCALE GENOMIC DNA]</scope>
    <source>
        <strain evidence="3 4">AP103</strain>
    </source>
</reference>
<name>I7ZCB7_9GAMM</name>